<dbReference type="OrthoDB" id="6380398at2759"/>
<dbReference type="SUPFAM" id="SSF50494">
    <property type="entry name" value="Trypsin-like serine proteases"/>
    <property type="match status" value="1"/>
</dbReference>
<evidence type="ECO:0000256" key="1">
    <source>
        <dbReference type="ARBA" id="ARBA00007664"/>
    </source>
</evidence>
<dbReference type="GO" id="GO:0006508">
    <property type="term" value="P:proteolysis"/>
    <property type="evidence" value="ECO:0007669"/>
    <property type="project" value="UniProtKB-KW"/>
</dbReference>
<dbReference type="GO" id="GO:0004252">
    <property type="term" value="F:serine-type endopeptidase activity"/>
    <property type="evidence" value="ECO:0007669"/>
    <property type="project" value="InterPro"/>
</dbReference>
<dbReference type="PANTHER" id="PTHR24276">
    <property type="entry name" value="POLYSERASE-RELATED"/>
    <property type="match status" value="1"/>
</dbReference>
<evidence type="ECO:0000313" key="5">
    <source>
        <dbReference type="EMBL" id="ORX94890.1"/>
    </source>
</evidence>
<feature type="region of interest" description="Disordered" evidence="3">
    <location>
        <begin position="99"/>
        <end position="129"/>
    </location>
</feature>
<evidence type="ECO:0000256" key="3">
    <source>
        <dbReference type="SAM" id="MobiDB-lite"/>
    </source>
</evidence>
<reference evidence="5 6" key="1">
    <citation type="submission" date="2016-07" db="EMBL/GenBank/DDBJ databases">
        <title>Pervasive Adenine N6-methylation of Active Genes in Fungi.</title>
        <authorList>
            <consortium name="DOE Joint Genome Institute"/>
            <person name="Mondo S.J."/>
            <person name="Dannebaum R.O."/>
            <person name="Kuo R.C."/>
            <person name="Labutti K."/>
            <person name="Haridas S."/>
            <person name="Kuo A."/>
            <person name="Salamov A."/>
            <person name="Ahrendt S.R."/>
            <person name="Lipzen A."/>
            <person name="Sullivan W."/>
            <person name="Andreopoulos W.B."/>
            <person name="Clum A."/>
            <person name="Lindquist E."/>
            <person name="Daum C."/>
            <person name="Ramamoorthy G.K."/>
            <person name="Gryganskyi A."/>
            <person name="Culley D."/>
            <person name="Magnuson J.K."/>
            <person name="James T.Y."/>
            <person name="O'Malley M.A."/>
            <person name="Stajich J.E."/>
            <person name="Spatafora J.W."/>
            <person name="Visel A."/>
            <person name="Grigoriev I.V."/>
        </authorList>
    </citation>
    <scope>NUCLEOTIDE SEQUENCE [LARGE SCALE GENOMIC DNA]</scope>
    <source>
        <strain evidence="5 6">CBS 931.73</strain>
    </source>
</reference>
<dbReference type="InterPro" id="IPR001254">
    <property type="entry name" value="Trypsin_dom"/>
</dbReference>
<evidence type="ECO:0000259" key="4">
    <source>
        <dbReference type="PROSITE" id="PS50240"/>
    </source>
</evidence>
<feature type="domain" description="Peptidase S1" evidence="4">
    <location>
        <begin position="1"/>
        <end position="182"/>
    </location>
</feature>
<gene>
    <name evidence="5" type="ORF">K493DRAFT_220348</name>
</gene>
<dbReference type="InParanoid" id="A0A1Y1YA48"/>
<dbReference type="InterPro" id="IPR043504">
    <property type="entry name" value="Peptidase_S1_PA_chymotrypsin"/>
</dbReference>
<keyword evidence="6" id="KW-1185">Reference proteome</keyword>
<sequence>MAVSLGSLGIKGDIQANVRQIYPHPKYDPKKYKNDIALLELSEDLIFSQNLSRIPIDSSRITPNQLVIAAGWGQTESKHLSPQLLQVTLRTAPNQICRRDRPGFRSHNGPQICTGGTPGKDTCPGDSGGPLLTKERESSMKLLGVTSFGTFTSATGFRCGDDTLGYFTHVAYHMMFIKQVTKLNDSQLLSASPYVNFHSNLGLHASMKIPTSCYLILLVLVSAYLFHI</sequence>
<dbReference type="STRING" id="1314790.A0A1Y1YA48"/>
<dbReference type="PRINTS" id="PR00722">
    <property type="entry name" value="CHYMOTRYPSIN"/>
</dbReference>
<keyword evidence="5" id="KW-0645">Protease</keyword>
<keyword evidence="2" id="KW-1015">Disulfide bond</keyword>
<dbReference type="AlphaFoldDB" id="A0A1Y1YA48"/>
<comment type="caution">
    <text evidence="5">The sequence shown here is derived from an EMBL/GenBank/DDBJ whole genome shotgun (WGS) entry which is preliminary data.</text>
</comment>
<name>A0A1Y1YA48_9FUNG</name>
<proteinExistence type="inferred from homology"/>
<dbReference type="InterPro" id="IPR009003">
    <property type="entry name" value="Peptidase_S1_PA"/>
</dbReference>
<comment type="similarity">
    <text evidence="1">Belongs to the peptidase S1 family.</text>
</comment>
<accession>A0A1Y1YA48</accession>
<dbReference type="InterPro" id="IPR050430">
    <property type="entry name" value="Peptidase_S1"/>
</dbReference>
<protein>
    <submittedName>
        <fullName evidence="5">Trypsin-like serine protease</fullName>
    </submittedName>
</protein>
<dbReference type="EMBL" id="MCFE01000192">
    <property type="protein sequence ID" value="ORX94890.1"/>
    <property type="molecule type" value="Genomic_DNA"/>
</dbReference>
<dbReference type="PROSITE" id="PS50240">
    <property type="entry name" value="TRYPSIN_DOM"/>
    <property type="match status" value="1"/>
</dbReference>
<evidence type="ECO:0000313" key="6">
    <source>
        <dbReference type="Proteomes" id="UP000193498"/>
    </source>
</evidence>
<dbReference type="PROSITE" id="PS00135">
    <property type="entry name" value="TRYPSIN_SER"/>
    <property type="match status" value="1"/>
</dbReference>
<dbReference type="Proteomes" id="UP000193498">
    <property type="component" value="Unassembled WGS sequence"/>
</dbReference>
<dbReference type="Gene3D" id="2.40.10.10">
    <property type="entry name" value="Trypsin-like serine proteases"/>
    <property type="match status" value="1"/>
</dbReference>
<dbReference type="InterPro" id="IPR001314">
    <property type="entry name" value="Peptidase_S1A"/>
</dbReference>
<keyword evidence="5" id="KW-0378">Hydrolase</keyword>
<evidence type="ECO:0000256" key="2">
    <source>
        <dbReference type="ARBA" id="ARBA00023157"/>
    </source>
</evidence>
<dbReference type="PANTHER" id="PTHR24276:SF91">
    <property type="entry name" value="AT26814P-RELATED"/>
    <property type="match status" value="1"/>
</dbReference>
<dbReference type="InterPro" id="IPR033116">
    <property type="entry name" value="TRYPSIN_SER"/>
</dbReference>
<dbReference type="Pfam" id="PF00089">
    <property type="entry name" value="Trypsin"/>
    <property type="match status" value="1"/>
</dbReference>
<dbReference type="CDD" id="cd00190">
    <property type="entry name" value="Tryp_SPc"/>
    <property type="match status" value="1"/>
</dbReference>
<dbReference type="SMART" id="SM00020">
    <property type="entry name" value="Tryp_SPc"/>
    <property type="match status" value="1"/>
</dbReference>
<organism evidence="5 6">
    <name type="scientific">Basidiobolus meristosporus CBS 931.73</name>
    <dbReference type="NCBI Taxonomy" id="1314790"/>
    <lineage>
        <taxon>Eukaryota</taxon>
        <taxon>Fungi</taxon>
        <taxon>Fungi incertae sedis</taxon>
        <taxon>Zoopagomycota</taxon>
        <taxon>Entomophthoromycotina</taxon>
        <taxon>Basidiobolomycetes</taxon>
        <taxon>Basidiobolales</taxon>
        <taxon>Basidiobolaceae</taxon>
        <taxon>Basidiobolus</taxon>
    </lineage>
</organism>